<keyword evidence="1" id="KW-1133">Transmembrane helix</keyword>
<organism evidence="3 4">
    <name type="scientific">Sphingomonas citri</name>
    <dbReference type="NCBI Taxonomy" id="2862499"/>
    <lineage>
        <taxon>Bacteria</taxon>
        <taxon>Pseudomonadati</taxon>
        <taxon>Pseudomonadota</taxon>
        <taxon>Alphaproteobacteria</taxon>
        <taxon>Sphingomonadales</taxon>
        <taxon>Sphingomonadaceae</taxon>
        <taxon>Sphingomonas</taxon>
    </lineage>
</organism>
<evidence type="ECO:0000259" key="2">
    <source>
        <dbReference type="Pfam" id="PF07835"/>
    </source>
</evidence>
<feature type="transmembrane region" description="Helical" evidence="1">
    <location>
        <begin position="12"/>
        <end position="33"/>
    </location>
</feature>
<sequence length="34" mass="3865">MKAHEATYSGMIGWLKYGAVICFLLAFFVIWLIA</sequence>
<accession>A0ABS7BQA8</accession>
<dbReference type="InterPro" id="IPR036596">
    <property type="entry name" value="Cyt-C_aa3_sf"/>
</dbReference>
<reference evidence="3 4" key="1">
    <citation type="submission" date="2021-07" db="EMBL/GenBank/DDBJ databases">
        <title>Sphingomonas sp.</title>
        <authorList>
            <person name="Feng G."/>
            <person name="Li J."/>
            <person name="Pan M."/>
        </authorList>
    </citation>
    <scope>NUCLEOTIDE SEQUENCE [LARGE SCALE GENOMIC DNA]</scope>
    <source>
        <strain evidence="3 4">RRHST34</strain>
    </source>
</reference>
<dbReference type="Pfam" id="PF07835">
    <property type="entry name" value="COX4_pro_2"/>
    <property type="match status" value="1"/>
</dbReference>
<keyword evidence="4" id="KW-1185">Reference proteome</keyword>
<feature type="domain" description="Cytochrome c oxidase subunit IV bacterial aa3 type" evidence="2">
    <location>
        <begin position="2"/>
        <end position="32"/>
    </location>
</feature>
<dbReference type="InterPro" id="IPR012422">
    <property type="entry name" value="Cyt_c_oxidase_su4_bac-aa3"/>
</dbReference>
<proteinExistence type="predicted"/>
<name>A0ABS7BQA8_9SPHN</name>
<protein>
    <submittedName>
        <fullName evidence="3">Aa3-type cytochrome c oxidase subunit IV</fullName>
    </submittedName>
</protein>
<keyword evidence="1" id="KW-0472">Membrane</keyword>
<keyword evidence="1" id="KW-0812">Transmembrane</keyword>
<dbReference type="SUPFAM" id="SSF81469">
    <property type="entry name" value="Bacterial aa3 type cytochrome c oxidase subunit IV"/>
    <property type="match status" value="1"/>
</dbReference>
<evidence type="ECO:0000313" key="3">
    <source>
        <dbReference type="EMBL" id="MBW6531604.1"/>
    </source>
</evidence>
<dbReference type="EMBL" id="JAHXZN010000004">
    <property type="protein sequence ID" value="MBW6531604.1"/>
    <property type="molecule type" value="Genomic_DNA"/>
</dbReference>
<gene>
    <name evidence="3" type="ORF">KZ820_12740</name>
</gene>
<evidence type="ECO:0000313" key="4">
    <source>
        <dbReference type="Proteomes" id="UP000759103"/>
    </source>
</evidence>
<dbReference type="Proteomes" id="UP000759103">
    <property type="component" value="Unassembled WGS sequence"/>
</dbReference>
<comment type="caution">
    <text evidence="3">The sequence shown here is derived from an EMBL/GenBank/DDBJ whole genome shotgun (WGS) entry which is preliminary data.</text>
</comment>
<evidence type="ECO:0000256" key="1">
    <source>
        <dbReference type="SAM" id="Phobius"/>
    </source>
</evidence>